<organism evidence="4 5">
    <name type="scientific">Sphingobacterium olei</name>
    <dbReference type="NCBI Taxonomy" id="2571155"/>
    <lineage>
        <taxon>Bacteria</taxon>
        <taxon>Pseudomonadati</taxon>
        <taxon>Bacteroidota</taxon>
        <taxon>Sphingobacteriia</taxon>
        <taxon>Sphingobacteriales</taxon>
        <taxon>Sphingobacteriaceae</taxon>
        <taxon>Sphingobacterium</taxon>
    </lineage>
</organism>
<dbReference type="SUPFAM" id="SSF117281">
    <property type="entry name" value="Kelch motif"/>
    <property type="match status" value="2"/>
</dbReference>
<reference evidence="4 5" key="1">
    <citation type="submission" date="2019-04" db="EMBL/GenBank/DDBJ databases">
        <title>Sphingobacterium olei sp. nov., isolated from oil-contaminated soil.</title>
        <authorList>
            <person name="Liu B."/>
        </authorList>
    </citation>
    <scope>NUCLEOTIDE SEQUENCE [LARGE SCALE GENOMIC DNA]</scope>
    <source>
        <strain evidence="4 5">HAL-9</strain>
    </source>
</reference>
<protein>
    <recommendedName>
        <fullName evidence="6">Galactose oxidase</fullName>
    </recommendedName>
</protein>
<dbReference type="PANTHER" id="PTHR24412:SF497">
    <property type="entry name" value="KELCH-LIKE PROTEIN 18"/>
    <property type="match status" value="1"/>
</dbReference>
<evidence type="ECO:0000313" key="5">
    <source>
        <dbReference type="Proteomes" id="UP000306808"/>
    </source>
</evidence>
<accession>A0A4U0P495</accession>
<evidence type="ECO:0000256" key="3">
    <source>
        <dbReference type="SAM" id="SignalP"/>
    </source>
</evidence>
<dbReference type="Pfam" id="PF24681">
    <property type="entry name" value="Kelch_KLHDC2_KLHL20_DRC7"/>
    <property type="match status" value="1"/>
</dbReference>
<keyword evidence="1" id="KW-0880">Kelch repeat</keyword>
<keyword evidence="2" id="KW-0677">Repeat</keyword>
<dbReference type="RefSeq" id="WP_136900414.1">
    <property type="nucleotide sequence ID" value="NZ_SUME01000002.1"/>
</dbReference>
<evidence type="ECO:0000256" key="1">
    <source>
        <dbReference type="ARBA" id="ARBA00022441"/>
    </source>
</evidence>
<dbReference type="OrthoDB" id="103335at2"/>
<comment type="caution">
    <text evidence="4">The sequence shown here is derived from an EMBL/GenBank/DDBJ whole genome shotgun (WGS) entry which is preliminary data.</text>
</comment>
<evidence type="ECO:0000313" key="4">
    <source>
        <dbReference type="EMBL" id="TJZ62069.1"/>
    </source>
</evidence>
<keyword evidence="5" id="KW-1185">Reference proteome</keyword>
<dbReference type="PANTHER" id="PTHR24412">
    <property type="entry name" value="KELCH PROTEIN"/>
    <property type="match status" value="1"/>
</dbReference>
<gene>
    <name evidence="4" type="ORF">FAZ15_06035</name>
</gene>
<dbReference type="EMBL" id="SUME01000002">
    <property type="protein sequence ID" value="TJZ62069.1"/>
    <property type="molecule type" value="Genomic_DNA"/>
</dbReference>
<dbReference type="AlphaFoldDB" id="A0A4U0P495"/>
<dbReference type="Proteomes" id="UP000306808">
    <property type="component" value="Unassembled WGS sequence"/>
</dbReference>
<evidence type="ECO:0000256" key="2">
    <source>
        <dbReference type="ARBA" id="ARBA00022737"/>
    </source>
</evidence>
<proteinExistence type="predicted"/>
<keyword evidence="3" id="KW-0732">Signal</keyword>
<feature type="signal peptide" evidence="3">
    <location>
        <begin position="1"/>
        <end position="24"/>
    </location>
</feature>
<dbReference type="Gene3D" id="2.120.10.80">
    <property type="entry name" value="Kelch-type beta propeller"/>
    <property type="match status" value="2"/>
</dbReference>
<evidence type="ECO:0008006" key="6">
    <source>
        <dbReference type="Google" id="ProtNLM"/>
    </source>
</evidence>
<sequence length="338" mass="36964">MNKKNWLFLFLACTIAFTSLNSCKKSDDEDSTDNGPTEWKRAAVFGGDPRNQAATFTINDQAFVVGGLLRTNTILSDTWSFNGSAWEEIAAEFSGDARRSAVGFAVNGKGYVGLGYNGTAALKDFHQYDPATQSWKKVADFPGEARFGATAFALGNYAYVGLGMTPTDKTFSDFYRYDPSSDSWESVTNVPFTYKKSHAFALVIGNKAYVGGGISNNQYPEEFHSFDGTNWVTLNPIRRDDSQYTYDLTRQNAATFVIGDYGYVVGGQRGSVLGNVWKYEPSSDSWTDKHQALTSAGASARESAVGFSINGKGYITTGGTSSSNSSRFDDTWEFTSVR</sequence>
<feature type="chain" id="PRO_5020690541" description="Galactose oxidase" evidence="3">
    <location>
        <begin position="25"/>
        <end position="338"/>
    </location>
</feature>
<name>A0A4U0P495_9SPHI</name>
<dbReference type="InterPro" id="IPR015915">
    <property type="entry name" value="Kelch-typ_b-propeller"/>
</dbReference>